<evidence type="ECO:0000313" key="2">
    <source>
        <dbReference type="Proteomes" id="UP000625711"/>
    </source>
</evidence>
<gene>
    <name evidence="1" type="ORF">GWI33_015791</name>
</gene>
<accession>A0A834MB30</accession>
<organism evidence="1 2">
    <name type="scientific">Rhynchophorus ferrugineus</name>
    <name type="common">Red palm weevil</name>
    <name type="synonym">Curculio ferrugineus</name>
    <dbReference type="NCBI Taxonomy" id="354439"/>
    <lineage>
        <taxon>Eukaryota</taxon>
        <taxon>Metazoa</taxon>
        <taxon>Ecdysozoa</taxon>
        <taxon>Arthropoda</taxon>
        <taxon>Hexapoda</taxon>
        <taxon>Insecta</taxon>
        <taxon>Pterygota</taxon>
        <taxon>Neoptera</taxon>
        <taxon>Endopterygota</taxon>
        <taxon>Coleoptera</taxon>
        <taxon>Polyphaga</taxon>
        <taxon>Cucujiformia</taxon>
        <taxon>Curculionidae</taxon>
        <taxon>Dryophthorinae</taxon>
        <taxon>Rhynchophorus</taxon>
    </lineage>
</organism>
<reference evidence="1" key="1">
    <citation type="submission" date="2020-08" db="EMBL/GenBank/DDBJ databases">
        <title>Genome sequencing and assembly of the red palm weevil Rhynchophorus ferrugineus.</title>
        <authorList>
            <person name="Dias G.B."/>
            <person name="Bergman C.M."/>
            <person name="Manee M."/>
        </authorList>
    </citation>
    <scope>NUCLEOTIDE SEQUENCE</scope>
    <source>
        <strain evidence="1">AA-2017</strain>
        <tissue evidence="1">Whole larva</tissue>
    </source>
</reference>
<name>A0A834MB30_RHYFE</name>
<sequence>MLGLDDSTDKTFKQTANFGFSQKNFGNSLPGVYGDSNIQTDSPLQFVMQIECELTLILRKKEFVEEIRVLLEGPDCHRRTSFNIIDSHGAFSPYLGSW</sequence>
<protein>
    <submittedName>
        <fullName evidence="1">Uncharacterized protein</fullName>
    </submittedName>
</protein>
<dbReference type="EMBL" id="JAACXV010013977">
    <property type="protein sequence ID" value="KAF7271319.1"/>
    <property type="molecule type" value="Genomic_DNA"/>
</dbReference>
<dbReference type="Proteomes" id="UP000625711">
    <property type="component" value="Unassembled WGS sequence"/>
</dbReference>
<keyword evidence="2" id="KW-1185">Reference proteome</keyword>
<dbReference type="AlphaFoldDB" id="A0A834MB30"/>
<comment type="caution">
    <text evidence="1">The sequence shown here is derived from an EMBL/GenBank/DDBJ whole genome shotgun (WGS) entry which is preliminary data.</text>
</comment>
<evidence type="ECO:0000313" key="1">
    <source>
        <dbReference type="EMBL" id="KAF7271319.1"/>
    </source>
</evidence>
<proteinExistence type="predicted"/>